<gene>
    <name evidence="1" type="ORF">GLOINDRAFT_83648</name>
</gene>
<sequence>MRSSINDHKIRIFSIILDFSHILLLTPPQIPNKLALKGNLNLIIKLVLRNYKHHFVDICNIGTFSDAKIIIIQASFYNLTSRSYNKYLEIDLGELSIKLS</sequence>
<dbReference type="HOGENOM" id="CLU_2307546_0_0_1"/>
<proteinExistence type="predicted"/>
<reference evidence="1" key="1">
    <citation type="submission" date="2013-07" db="EMBL/GenBank/DDBJ databases">
        <title>The genome of an arbuscular mycorrhizal fungus provides insights into the evolution of the oldest plant symbiosis.</title>
        <authorList>
            <consortium name="DOE Joint Genome Institute"/>
            <person name="Tisserant E."/>
            <person name="Malbreil M."/>
            <person name="Kuo A."/>
            <person name="Kohler A."/>
            <person name="Symeonidi A."/>
            <person name="Balestrini R."/>
            <person name="Charron P."/>
            <person name="Duensing N."/>
            <person name="Frei-dit-Frey N."/>
            <person name="Gianinazzi-Pearson V."/>
            <person name="Gilbert B."/>
            <person name="Handa Y."/>
            <person name="Hijri M."/>
            <person name="Kaul R."/>
            <person name="Kawaguchi M."/>
            <person name="Krajinski F."/>
            <person name="Lammers P."/>
            <person name="Lapierre D."/>
            <person name="Masclaux F.G."/>
            <person name="Murat C."/>
            <person name="Morin E."/>
            <person name="Ndikumana S."/>
            <person name="Pagni M."/>
            <person name="Petitpierre D."/>
            <person name="Requena N."/>
            <person name="Rosikiewicz P."/>
            <person name="Riley R."/>
            <person name="Saito K."/>
            <person name="San Clemente H."/>
            <person name="Shapiro H."/>
            <person name="van Tuinen D."/>
            <person name="Becard G."/>
            <person name="Bonfante P."/>
            <person name="Paszkowski U."/>
            <person name="Shachar-Hill Y."/>
            <person name="Young J.P."/>
            <person name="Sanders I.R."/>
            <person name="Henrissat B."/>
            <person name="Rensing S.A."/>
            <person name="Grigoriev I.V."/>
            <person name="Corradi N."/>
            <person name="Roux C."/>
            <person name="Martin F."/>
        </authorList>
    </citation>
    <scope>NUCLEOTIDE SEQUENCE</scope>
    <source>
        <strain evidence="1">DAOM 197198</strain>
    </source>
</reference>
<dbReference type="EMBL" id="KI299672">
    <property type="protein sequence ID" value="ERZ97371.1"/>
    <property type="molecule type" value="Genomic_DNA"/>
</dbReference>
<accession>U9SQH9</accession>
<evidence type="ECO:0000313" key="1">
    <source>
        <dbReference type="EMBL" id="ERZ97371.1"/>
    </source>
</evidence>
<dbReference type="AlphaFoldDB" id="U9SQH9"/>
<organism evidence="1">
    <name type="scientific">Rhizophagus irregularis (strain DAOM 181602 / DAOM 197198 / MUCL 43194)</name>
    <name type="common">Arbuscular mycorrhizal fungus</name>
    <name type="synonym">Glomus intraradices</name>
    <dbReference type="NCBI Taxonomy" id="747089"/>
    <lineage>
        <taxon>Eukaryota</taxon>
        <taxon>Fungi</taxon>
        <taxon>Fungi incertae sedis</taxon>
        <taxon>Mucoromycota</taxon>
        <taxon>Glomeromycotina</taxon>
        <taxon>Glomeromycetes</taxon>
        <taxon>Glomerales</taxon>
        <taxon>Glomeraceae</taxon>
        <taxon>Rhizophagus</taxon>
    </lineage>
</organism>
<protein>
    <submittedName>
        <fullName evidence="1">Uncharacterized protein</fullName>
    </submittedName>
</protein>
<name>U9SQH9_RHIID</name>